<dbReference type="Gene3D" id="3.30.1370.110">
    <property type="match status" value="1"/>
</dbReference>
<dbReference type="SMART" id="SM00463">
    <property type="entry name" value="SMR"/>
    <property type="match status" value="1"/>
</dbReference>
<name>A0ABP9E845_9GAMM</name>
<dbReference type="Pfam" id="PF01713">
    <property type="entry name" value="Smr"/>
    <property type="match status" value="1"/>
</dbReference>
<keyword evidence="4" id="KW-1185">Reference proteome</keyword>
<gene>
    <name evidence="3" type="ORF">GCM10023332_21800</name>
</gene>
<feature type="compositionally biased region" description="Low complexity" evidence="1">
    <location>
        <begin position="1"/>
        <end position="11"/>
    </location>
</feature>
<dbReference type="SUPFAM" id="SSF160443">
    <property type="entry name" value="SMR domain-like"/>
    <property type="match status" value="1"/>
</dbReference>
<proteinExistence type="predicted"/>
<feature type="compositionally biased region" description="Pro residues" evidence="1">
    <location>
        <begin position="75"/>
        <end position="85"/>
    </location>
</feature>
<dbReference type="InterPro" id="IPR036063">
    <property type="entry name" value="Smr_dom_sf"/>
</dbReference>
<reference evidence="4" key="1">
    <citation type="journal article" date="2019" name="Int. J. Syst. Evol. Microbiol.">
        <title>The Global Catalogue of Microorganisms (GCM) 10K type strain sequencing project: providing services to taxonomists for standard genome sequencing and annotation.</title>
        <authorList>
            <consortium name="The Broad Institute Genomics Platform"/>
            <consortium name="The Broad Institute Genome Sequencing Center for Infectious Disease"/>
            <person name="Wu L."/>
            <person name="Ma J."/>
        </authorList>
    </citation>
    <scope>NUCLEOTIDE SEQUENCE [LARGE SCALE GENOMIC DNA]</scope>
    <source>
        <strain evidence="4">JCM 18392</strain>
    </source>
</reference>
<evidence type="ECO:0000313" key="3">
    <source>
        <dbReference type="EMBL" id="GAA4868888.1"/>
    </source>
</evidence>
<dbReference type="PANTHER" id="PTHR35562">
    <property type="entry name" value="DNA ENDONUCLEASE SMRA-RELATED"/>
    <property type="match status" value="1"/>
</dbReference>
<feature type="domain" description="Smr" evidence="2">
    <location>
        <begin position="153"/>
        <end position="234"/>
    </location>
</feature>
<sequence length="236" mass="25697">MRDMIADAAAASDPGLATPSPGRDHAIRRARSRCIRATLGPMPKSRMPTPDRPRDDDADQDDGSLFRDAIGPVRTLPPVPLPPPRPKPKPRARMSEIDEAEALRQSRAAGLAPGLEEAFRLGRGDVLSYRRDNVPPRVLRRLARGEYAAQEEIDLHHADATMAERQVRRLIVDARGMGHACVRIVHGKGLNSDDSLPVLKNVVDRVLRQRSDVLAFHSAPAAQGGTGAVLVLLAPR</sequence>
<dbReference type="PANTHER" id="PTHR35562:SF2">
    <property type="entry name" value="DNA ENDONUCLEASE SMRA-RELATED"/>
    <property type="match status" value="1"/>
</dbReference>
<dbReference type="Proteomes" id="UP001501323">
    <property type="component" value="Unassembled WGS sequence"/>
</dbReference>
<organism evidence="3 4">
    <name type="scientific">Luteimonas vadosa</name>
    <dbReference type="NCBI Taxonomy" id="1165507"/>
    <lineage>
        <taxon>Bacteria</taxon>
        <taxon>Pseudomonadati</taxon>
        <taxon>Pseudomonadota</taxon>
        <taxon>Gammaproteobacteria</taxon>
        <taxon>Lysobacterales</taxon>
        <taxon>Lysobacteraceae</taxon>
        <taxon>Luteimonas</taxon>
    </lineage>
</organism>
<dbReference type="InterPro" id="IPR002625">
    <property type="entry name" value="Smr_dom"/>
</dbReference>
<dbReference type="EMBL" id="BAABJY010000002">
    <property type="protein sequence ID" value="GAA4868888.1"/>
    <property type="molecule type" value="Genomic_DNA"/>
</dbReference>
<feature type="region of interest" description="Disordered" evidence="1">
    <location>
        <begin position="1"/>
        <end position="94"/>
    </location>
</feature>
<evidence type="ECO:0000313" key="4">
    <source>
        <dbReference type="Proteomes" id="UP001501323"/>
    </source>
</evidence>
<protein>
    <submittedName>
        <fullName evidence="3">Smr/MutS family protein</fullName>
    </submittedName>
</protein>
<dbReference type="PROSITE" id="PS50828">
    <property type="entry name" value="SMR"/>
    <property type="match status" value="1"/>
</dbReference>
<accession>A0ABP9E845</accession>
<evidence type="ECO:0000256" key="1">
    <source>
        <dbReference type="SAM" id="MobiDB-lite"/>
    </source>
</evidence>
<comment type="caution">
    <text evidence="3">The sequence shown here is derived from an EMBL/GenBank/DDBJ whole genome shotgun (WGS) entry which is preliminary data.</text>
</comment>
<evidence type="ECO:0000259" key="2">
    <source>
        <dbReference type="PROSITE" id="PS50828"/>
    </source>
</evidence>